<reference evidence="7" key="1">
    <citation type="submission" date="2021-12" db="EMBL/GenBank/DDBJ databases">
        <authorList>
            <person name="King R."/>
        </authorList>
    </citation>
    <scope>NUCLEOTIDE SEQUENCE</scope>
</reference>
<dbReference type="GO" id="GO:0097193">
    <property type="term" value="P:intrinsic apoptotic signaling pathway"/>
    <property type="evidence" value="ECO:0007669"/>
    <property type="project" value="InterPro"/>
</dbReference>
<dbReference type="PANTHER" id="PTHR31107">
    <property type="entry name" value="APOPTOGENIC PROTEIN 1, MITOCHONDRIAL"/>
    <property type="match status" value="1"/>
</dbReference>
<organism evidence="7 8">
    <name type="scientific">Brassicogethes aeneus</name>
    <name type="common">Rape pollen beetle</name>
    <name type="synonym">Meligethes aeneus</name>
    <dbReference type="NCBI Taxonomy" id="1431903"/>
    <lineage>
        <taxon>Eukaryota</taxon>
        <taxon>Metazoa</taxon>
        <taxon>Ecdysozoa</taxon>
        <taxon>Arthropoda</taxon>
        <taxon>Hexapoda</taxon>
        <taxon>Insecta</taxon>
        <taxon>Pterygota</taxon>
        <taxon>Neoptera</taxon>
        <taxon>Endopterygota</taxon>
        <taxon>Coleoptera</taxon>
        <taxon>Polyphaga</taxon>
        <taxon>Cucujiformia</taxon>
        <taxon>Nitidulidae</taxon>
        <taxon>Meligethinae</taxon>
        <taxon>Brassicogethes</taxon>
    </lineage>
</organism>
<gene>
    <name evidence="7" type="ORF">MELIAE_LOCUS7233</name>
</gene>
<keyword evidence="8" id="KW-1185">Reference proteome</keyword>
<dbReference type="PANTHER" id="PTHR31107:SF2">
    <property type="entry name" value="CYTOCHROME C OXIDASE ASSEMBLY FACTOR 8"/>
    <property type="match status" value="1"/>
</dbReference>
<evidence type="ECO:0000256" key="3">
    <source>
        <dbReference type="ARBA" id="ARBA00022792"/>
    </source>
</evidence>
<name>A0A9P0FH39_BRAAE</name>
<keyword evidence="5" id="KW-0496">Mitochondrion</keyword>
<keyword evidence="6" id="KW-0472">Membrane</keyword>
<evidence type="ECO:0000313" key="7">
    <source>
        <dbReference type="EMBL" id="CAH0556022.1"/>
    </source>
</evidence>
<dbReference type="Proteomes" id="UP001154078">
    <property type="component" value="Chromosome 4"/>
</dbReference>
<dbReference type="InterPro" id="IPR018796">
    <property type="entry name" value="COA8"/>
</dbReference>
<protein>
    <submittedName>
        <fullName evidence="7">Uncharacterized protein</fullName>
    </submittedName>
</protein>
<evidence type="ECO:0000256" key="4">
    <source>
        <dbReference type="ARBA" id="ARBA00022946"/>
    </source>
</evidence>
<dbReference type="OrthoDB" id="6246201at2759"/>
<keyword evidence="3" id="KW-0999">Mitochondrion inner membrane</keyword>
<evidence type="ECO:0000256" key="1">
    <source>
        <dbReference type="ARBA" id="ARBA00004443"/>
    </source>
</evidence>
<dbReference type="Pfam" id="PF10231">
    <property type="entry name" value="COA8"/>
    <property type="match status" value="1"/>
</dbReference>
<evidence type="ECO:0000256" key="6">
    <source>
        <dbReference type="ARBA" id="ARBA00023136"/>
    </source>
</evidence>
<dbReference type="EMBL" id="OV121135">
    <property type="protein sequence ID" value="CAH0556022.1"/>
    <property type="molecule type" value="Genomic_DNA"/>
</dbReference>
<comment type="similarity">
    <text evidence="2">Belongs to the COA8 family.</text>
</comment>
<accession>A0A9P0FH39</accession>
<dbReference type="GO" id="GO:0005743">
    <property type="term" value="C:mitochondrial inner membrane"/>
    <property type="evidence" value="ECO:0007669"/>
    <property type="project" value="UniProtKB-SubCell"/>
</dbReference>
<keyword evidence="4" id="KW-0809">Transit peptide</keyword>
<evidence type="ECO:0000256" key="2">
    <source>
        <dbReference type="ARBA" id="ARBA00005453"/>
    </source>
</evidence>
<evidence type="ECO:0000313" key="8">
    <source>
        <dbReference type="Proteomes" id="UP001154078"/>
    </source>
</evidence>
<dbReference type="AlphaFoldDB" id="A0A9P0FH39"/>
<sequence length="178" mass="20987">MVLTATTTCILNNKCKCLLYNVLKRTASSRPPQTVFIEKILEDPVVVLREEDDVDLIGPPDAVSNLRPIIRKRLLNETPLQVKLRELQDSTHAWNNEFWAKHNTRFVSERLAYIESHQVKGEEQKQLTADEMSEFYKSFLDKNWRNHVNYNVEWYRKNFTLLFLALRVSIEKSLPRIL</sequence>
<proteinExistence type="inferred from homology"/>
<comment type="subcellular location">
    <subcellularLocation>
        <location evidence="1">Mitochondrion inner membrane</location>
        <topology evidence="1">Peripheral membrane protein</topology>
        <orientation evidence="1">Matrix side</orientation>
    </subcellularLocation>
</comment>
<evidence type="ECO:0000256" key="5">
    <source>
        <dbReference type="ARBA" id="ARBA00023128"/>
    </source>
</evidence>